<feature type="domain" description="TonB-dependent receptor-like beta-barrel" evidence="11">
    <location>
        <begin position="541"/>
        <end position="1113"/>
    </location>
</feature>
<evidence type="ECO:0000256" key="5">
    <source>
        <dbReference type="ARBA" id="ARBA00023077"/>
    </source>
</evidence>
<keyword evidence="4 8" id="KW-0812">Transmembrane</keyword>
<dbReference type="SUPFAM" id="SSF49464">
    <property type="entry name" value="Carboxypeptidase regulatory domain-like"/>
    <property type="match status" value="1"/>
</dbReference>
<dbReference type="InterPro" id="IPR008969">
    <property type="entry name" value="CarboxyPept-like_regulatory"/>
</dbReference>
<evidence type="ECO:0000256" key="7">
    <source>
        <dbReference type="ARBA" id="ARBA00023237"/>
    </source>
</evidence>
<dbReference type="Gene3D" id="2.170.130.10">
    <property type="entry name" value="TonB-dependent receptor, plug domain"/>
    <property type="match status" value="1"/>
</dbReference>
<feature type="transmembrane region" description="Helical" evidence="10">
    <location>
        <begin position="16"/>
        <end position="35"/>
    </location>
</feature>
<evidence type="ECO:0000256" key="6">
    <source>
        <dbReference type="ARBA" id="ARBA00023136"/>
    </source>
</evidence>
<evidence type="ECO:0000313" key="13">
    <source>
        <dbReference type="EMBL" id="GAL88993.1"/>
    </source>
</evidence>
<dbReference type="InterPro" id="IPR023996">
    <property type="entry name" value="TonB-dep_OMP_SusC/RagA"/>
</dbReference>
<dbReference type="Pfam" id="PF13715">
    <property type="entry name" value="CarbopepD_reg_2"/>
    <property type="match status" value="1"/>
</dbReference>
<sequence>MEIKFIHCRFQLRKRLLIIFMKTFIFLLSVAVFGFNTSNGFSQERIEIKKDKKVTVYQAFKTITKESGFSFIYPDGLFKNAPKVELKKGIIEVETLLDNILSGSNVDFKLTENKSIIISPSISPKSKASKLVKQQKFEVSGVVSDENGQPLPGANILEKGTSNGTQTDFDGNFTLEVNNENAVLVVSYLGFLTQEIQVNSQNRIKVILQEDSAKLDEVIVIGYGTAKRSDLTGAVTRLDAAKYESQSATNVVELLNGTVAGFNSTQGATAAGGGSLEIRGANSLTATTTPLIVLDGVIYRGALSDINPNDLASVDVLKDASSVAVYGAQGANGVVILTTKKGTDKIKVNLALETGVSTIANHIRPFDAEGYLDFRRDHSVLVDPGAGEGFYDNPNDLPAGVTLDQWRGYNNNSNADDTLEWLNRLNFFDTEIENFVNGRTTNWYDKVTQSGIRQSADINVSGKKDKTSFFLSFGYTDNKGVIVGDEFRAYRTRVNIETEINDWFSFGVNTQFSSQDFSAVPAGFDFLNRSRSVFRQSPYGTDIDENGDFVLIPHDYQPAQNPLANHYAKQEEDIRNALFGVLYANIKLPYGFNLRVSYQNRFDFDRNYQFFPSSTRTQGVGLGSRADFHQHEWMVDNILSWKKEFGDHTFDATFLWNVEELSSRRSFQQASDFAPNENLGFNGLQLGNPEFRVIDNNDETRRGDALMARVNYRFKDKYLLTASVRRDGFSAFGERNPRATFPAAALGWVISNESFFPKGDFVNNLKLRFSWGKNGNRSIGNYAALSRLNSNQYLTEDGVAQGVIFGGTLANPNLRWEQTEAFNLGLDFGLLSNRINGTVELYKANTRDLLVNRGLPAISGFTNVNTNIGEVQNKGIEVSINSVNINKPNFKWSSGVVFSLNRNEIVDLFNDTETVTINGEEVTRPVNDVQNGWFVGQDIDVIWEYNITGVWQQGEEAEAARFGQFPGDYKAEDVNGDDQFTQLEDKQFIGYTTPRWRLGLRNDFTFLKNFNLSTFLRGEFGHKGNLNQLTHPQTNLYDRINTYNIPYWTAENPSNEYGSLLQNDQAFETGLDVFRDRSYLRIQDVTLSYNLPKTVLDKVKFDSASMYVSVRNLYTFTKWEGLDPESNNAPLPRIFSLGFRFSL</sequence>
<evidence type="ECO:0000256" key="8">
    <source>
        <dbReference type="PROSITE-ProRule" id="PRU01360"/>
    </source>
</evidence>
<dbReference type="FunFam" id="2.60.40.1120:FF:000003">
    <property type="entry name" value="Outer membrane protein Omp121"/>
    <property type="match status" value="1"/>
</dbReference>
<comment type="similarity">
    <text evidence="8 9">Belongs to the TonB-dependent receptor family.</text>
</comment>
<keyword evidence="2 8" id="KW-0813">Transport</keyword>
<dbReference type="Gene3D" id="2.40.170.20">
    <property type="entry name" value="TonB-dependent receptor, beta-barrel domain"/>
    <property type="match status" value="1"/>
</dbReference>
<comment type="subcellular location">
    <subcellularLocation>
        <location evidence="1 8">Cell outer membrane</location>
        <topology evidence="1 8">Multi-pass membrane protein</topology>
    </subcellularLocation>
</comment>
<dbReference type="SUPFAM" id="SSF56935">
    <property type="entry name" value="Porins"/>
    <property type="match status" value="1"/>
</dbReference>
<protein>
    <submittedName>
        <fullName evidence="13">TonB family protein</fullName>
    </submittedName>
</protein>
<comment type="caution">
    <text evidence="13">The sequence shown here is derived from an EMBL/GenBank/DDBJ whole genome shotgun (WGS) entry which is preliminary data.</text>
</comment>
<evidence type="ECO:0000256" key="10">
    <source>
        <dbReference type="SAM" id="Phobius"/>
    </source>
</evidence>
<evidence type="ECO:0000256" key="3">
    <source>
        <dbReference type="ARBA" id="ARBA00022452"/>
    </source>
</evidence>
<reference evidence="14" key="1">
    <citation type="journal article" date="2014" name="Genome Announc.">
        <title>Draft Genome Sequence of Marine Flavobacterium Jejuia pallidilutea Strain 11shimoA1 and Pigmentation Mutants.</title>
        <authorList>
            <person name="Takatani N."/>
            <person name="Nakanishi M."/>
            <person name="Meirelles P."/>
            <person name="Mino S."/>
            <person name="Suda W."/>
            <person name="Oshima K."/>
            <person name="Hattori M."/>
            <person name="Ohkuma M."/>
            <person name="Hosokawa M."/>
            <person name="Miyashita K."/>
            <person name="Thompson F.L."/>
            <person name="Niwa A."/>
            <person name="Sawabe T."/>
            <person name="Sawabe T."/>
        </authorList>
    </citation>
    <scope>NUCLEOTIDE SEQUENCE [LARGE SCALE GENOMIC DNA]</scope>
    <source>
        <strain evidence="14">JCM 19538</strain>
    </source>
</reference>
<evidence type="ECO:0000259" key="11">
    <source>
        <dbReference type="Pfam" id="PF00593"/>
    </source>
</evidence>
<keyword evidence="7 8" id="KW-0998">Cell outer membrane</keyword>
<dbReference type="InterPro" id="IPR037066">
    <property type="entry name" value="Plug_dom_sf"/>
</dbReference>
<accession>A0A098LRL1</accession>
<dbReference type="NCBIfam" id="TIGR04056">
    <property type="entry name" value="OMP_RagA_SusC"/>
    <property type="match status" value="1"/>
</dbReference>
<dbReference type="InterPro" id="IPR023997">
    <property type="entry name" value="TonB-dep_OMP_SusC/RagA_CS"/>
</dbReference>
<dbReference type="Pfam" id="PF00593">
    <property type="entry name" value="TonB_dep_Rec_b-barrel"/>
    <property type="match status" value="1"/>
</dbReference>
<dbReference type="InterPro" id="IPR039426">
    <property type="entry name" value="TonB-dep_rcpt-like"/>
</dbReference>
<evidence type="ECO:0000313" key="14">
    <source>
        <dbReference type="Proteomes" id="UP000030184"/>
    </source>
</evidence>
<evidence type="ECO:0000256" key="4">
    <source>
        <dbReference type="ARBA" id="ARBA00022692"/>
    </source>
</evidence>
<gene>
    <name evidence="13" type="ORF">JCM19538_1982</name>
</gene>
<evidence type="ECO:0000259" key="12">
    <source>
        <dbReference type="Pfam" id="PF07715"/>
    </source>
</evidence>
<dbReference type="EMBL" id="BBNY01000005">
    <property type="protein sequence ID" value="GAL88993.1"/>
    <property type="molecule type" value="Genomic_DNA"/>
</dbReference>
<keyword evidence="14" id="KW-1185">Reference proteome</keyword>
<dbReference type="Gene3D" id="2.60.40.1120">
    <property type="entry name" value="Carboxypeptidase-like, regulatory domain"/>
    <property type="match status" value="1"/>
</dbReference>
<dbReference type="GO" id="GO:0009279">
    <property type="term" value="C:cell outer membrane"/>
    <property type="evidence" value="ECO:0007669"/>
    <property type="project" value="UniProtKB-SubCell"/>
</dbReference>
<feature type="domain" description="TonB-dependent receptor plug" evidence="12">
    <location>
        <begin position="228"/>
        <end position="334"/>
    </location>
</feature>
<keyword evidence="6 8" id="KW-0472">Membrane</keyword>
<evidence type="ECO:0000256" key="2">
    <source>
        <dbReference type="ARBA" id="ARBA00022448"/>
    </source>
</evidence>
<dbReference type="InterPro" id="IPR000531">
    <property type="entry name" value="Beta-barrel_TonB"/>
</dbReference>
<dbReference type="InterPro" id="IPR012910">
    <property type="entry name" value="Plug_dom"/>
</dbReference>
<dbReference type="NCBIfam" id="TIGR04057">
    <property type="entry name" value="SusC_RagA_signa"/>
    <property type="match status" value="1"/>
</dbReference>
<evidence type="ECO:0000256" key="9">
    <source>
        <dbReference type="RuleBase" id="RU003357"/>
    </source>
</evidence>
<dbReference type="Proteomes" id="UP000030184">
    <property type="component" value="Unassembled WGS sequence"/>
</dbReference>
<dbReference type="AlphaFoldDB" id="A0A098LRL1"/>
<proteinExistence type="inferred from homology"/>
<keyword evidence="10" id="KW-1133">Transmembrane helix</keyword>
<keyword evidence="3 8" id="KW-1134">Transmembrane beta strand</keyword>
<dbReference type="Pfam" id="PF07715">
    <property type="entry name" value="Plug"/>
    <property type="match status" value="1"/>
</dbReference>
<keyword evidence="5 9" id="KW-0798">TonB box</keyword>
<organism evidence="13 14">
    <name type="scientific">Jejuia pallidilutea</name>
    <dbReference type="NCBI Taxonomy" id="504487"/>
    <lineage>
        <taxon>Bacteria</taxon>
        <taxon>Pseudomonadati</taxon>
        <taxon>Bacteroidota</taxon>
        <taxon>Flavobacteriia</taxon>
        <taxon>Flavobacteriales</taxon>
        <taxon>Flavobacteriaceae</taxon>
        <taxon>Jejuia</taxon>
    </lineage>
</organism>
<evidence type="ECO:0000256" key="1">
    <source>
        <dbReference type="ARBA" id="ARBA00004571"/>
    </source>
</evidence>
<name>A0A098LRL1_9FLAO</name>
<dbReference type="PROSITE" id="PS52016">
    <property type="entry name" value="TONB_DEPENDENT_REC_3"/>
    <property type="match status" value="1"/>
</dbReference>
<dbReference type="InterPro" id="IPR036942">
    <property type="entry name" value="Beta-barrel_TonB_sf"/>
</dbReference>